<gene>
    <name evidence="3" type="ORF">EHS24_001811</name>
</gene>
<protein>
    <recommendedName>
        <fullName evidence="2">Chalcone isomerase domain-containing protein</fullName>
    </recommendedName>
</protein>
<dbReference type="Gene3D" id="3.50.70.10">
    <property type="match status" value="1"/>
</dbReference>
<dbReference type="STRING" id="105984.A0A427XJ92"/>
<evidence type="ECO:0000313" key="3">
    <source>
        <dbReference type="EMBL" id="RSH78888.1"/>
    </source>
</evidence>
<dbReference type="Proteomes" id="UP000279236">
    <property type="component" value="Unassembled WGS sequence"/>
</dbReference>
<sequence>MSRPLTASVLRAARSAARQTRSINTHATPGSRTAASGASHTRVAVAAAVLLATGAGAYALDKSELRAALPLIVDRYAIQCDAAPAPVDGDVKVDPATQVAHPLTLTPASTPALTLVGLGVRTVSFLSFKVYSAGFYVNDYVLRNSLHSLPGWSNFSATEITGPAGEGMIQALLDSPADVAVRIVPFRNTDFSHLRDGFTRTLLARQKIQRQQGLLTPADDERIATSLQALKAMFPTGSVPKGNELIVTRSRDGKFGLEYKGKVLGTVADKWLADNMVLAYFDAKNSISPPLRASVAEGLEEFYQKK</sequence>
<dbReference type="AlphaFoldDB" id="A0A427XJ92"/>
<dbReference type="PANTHER" id="PTHR47284">
    <property type="entry name" value="FATTY-ACID-BINDING PROTEIN 2"/>
    <property type="match status" value="1"/>
</dbReference>
<dbReference type="OrthoDB" id="18193at2759"/>
<dbReference type="InterPro" id="IPR036298">
    <property type="entry name" value="Chalcone_isomerase_sf"/>
</dbReference>
<dbReference type="InterPro" id="IPR016088">
    <property type="entry name" value="Chalcone_isomerase_3-sand"/>
</dbReference>
<comment type="caution">
    <text evidence="3">The sequence shown here is derived from an EMBL/GenBank/DDBJ whole genome shotgun (WGS) entry which is preliminary data.</text>
</comment>
<dbReference type="EMBL" id="RSCE01000011">
    <property type="protein sequence ID" value="RSH78888.1"/>
    <property type="molecule type" value="Genomic_DNA"/>
</dbReference>
<dbReference type="Pfam" id="PF16035">
    <property type="entry name" value="Chalcone_2"/>
    <property type="match status" value="1"/>
</dbReference>
<evidence type="ECO:0000259" key="2">
    <source>
        <dbReference type="Pfam" id="PF16035"/>
    </source>
</evidence>
<accession>A0A427XJ92</accession>
<name>A0A427XJ92_9TREE</name>
<dbReference type="SUPFAM" id="SSF54626">
    <property type="entry name" value="Chalcone isomerase"/>
    <property type="match status" value="1"/>
</dbReference>
<evidence type="ECO:0000313" key="4">
    <source>
        <dbReference type="Proteomes" id="UP000279236"/>
    </source>
</evidence>
<reference evidence="3 4" key="1">
    <citation type="submission" date="2018-11" db="EMBL/GenBank/DDBJ databases">
        <title>Genome sequence of Apiotrichum porosum DSM 27194.</title>
        <authorList>
            <person name="Aliyu H."/>
            <person name="Gorte O."/>
            <person name="Ochsenreither K."/>
        </authorList>
    </citation>
    <scope>NUCLEOTIDE SEQUENCE [LARGE SCALE GENOMIC DNA]</scope>
    <source>
        <strain evidence="3 4">DSM 27194</strain>
    </source>
</reference>
<proteinExistence type="predicted"/>
<dbReference type="PANTHER" id="PTHR47284:SF3">
    <property type="entry name" value="FATTY-ACID-BINDING PROTEIN 2"/>
    <property type="match status" value="1"/>
</dbReference>
<feature type="domain" description="Chalcone isomerase" evidence="2">
    <location>
        <begin position="113"/>
        <end position="296"/>
    </location>
</feature>
<dbReference type="GeneID" id="39586354"/>
<keyword evidence="4" id="KW-1185">Reference proteome</keyword>
<evidence type="ECO:0000256" key="1">
    <source>
        <dbReference type="SAM" id="MobiDB-lite"/>
    </source>
</evidence>
<dbReference type="RefSeq" id="XP_028474035.1">
    <property type="nucleotide sequence ID" value="XM_028617572.1"/>
</dbReference>
<feature type="compositionally biased region" description="Polar residues" evidence="1">
    <location>
        <begin position="23"/>
        <end position="36"/>
    </location>
</feature>
<organism evidence="3 4">
    <name type="scientific">Apiotrichum porosum</name>
    <dbReference type="NCBI Taxonomy" id="105984"/>
    <lineage>
        <taxon>Eukaryota</taxon>
        <taxon>Fungi</taxon>
        <taxon>Dikarya</taxon>
        <taxon>Basidiomycota</taxon>
        <taxon>Agaricomycotina</taxon>
        <taxon>Tremellomycetes</taxon>
        <taxon>Trichosporonales</taxon>
        <taxon>Trichosporonaceae</taxon>
        <taxon>Apiotrichum</taxon>
    </lineage>
</organism>
<feature type="region of interest" description="Disordered" evidence="1">
    <location>
        <begin position="15"/>
        <end position="36"/>
    </location>
</feature>
<dbReference type="GO" id="GO:0016872">
    <property type="term" value="F:intramolecular lyase activity"/>
    <property type="evidence" value="ECO:0007669"/>
    <property type="project" value="InterPro"/>
</dbReference>
<dbReference type="InterPro" id="IPR016087">
    <property type="entry name" value="Chalcone_isomerase"/>
</dbReference>